<comment type="caution">
    <text evidence="3">The sequence shown here is derived from an EMBL/GenBank/DDBJ whole genome shotgun (WGS) entry which is preliminary data.</text>
</comment>
<dbReference type="SUPFAM" id="SSF51905">
    <property type="entry name" value="FAD/NAD(P)-binding domain"/>
    <property type="match status" value="1"/>
</dbReference>
<sequence length="241" mass="26632">MLACIRDRGPLRRPAPCPEGLYVARCGLPRRTDGGKAPSPRHEPGRGASSRNAGQLGSVPGGDPQLLSALHPRRFHGLVRLAEEAVDFTEKLIDRHGIDCEYERTGNVAAAVSPRQLRIAKKKAAGPLPRLRAEGRAHAGGQTHRGQYGNRGEDGGMPGPQELEPEREGREHRLQRHQHLGRADHGQRSARLLGRADLAGTQFHRRVHRLQTKVRGEGARRVPPDCRCPDPGRTRHEDRHQ</sequence>
<dbReference type="Gene3D" id="3.50.50.60">
    <property type="entry name" value="FAD/NAD(P)-binding domain"/>
    <property type="match status" value="1"/>
</dbReference>
<feature type="region of interest" description="Disordered" evidence="1">
    <location>
        <begin position="28"/>
        <end position="68"/>
    </location>
</feature>
<name>A0A926QPN9_9ACTN</name>
<feature type="compositionally biased region" description="Basic residues" evidence="1">
    <location>
        <begin position="203"/>
        <end position="212"/>
    </location>
</feature>
<evidence type="ECO:0000259" key="2">
    <source>
        <dbReference type="Pfam" id="PF01266"/>
    </source>
</evidence>
<gene>
    <name evidence="3" type="ORF">H0H10_07085</name>
</gene>
<protein>
    <submittedName>
        <fullName evidence="3">FAD-binding oxidoreductase</fullName>
    </submittedName>
</protein>
<dbReference type="AlphaFoldDB" id="A0A926QPN9"/>
<organism evidence="3 4">
    <name type="scientific">Streptomyces griseicoloratus</name>
    <dbReference type="NCBI Taxonomy" id="2752516"/>
    <lineage>
        <taxon>Bacteria</taxon>
        <taxon>Bacillati</taxon>
        <taxon>Actinomycetota</taxon>
        <taxon>Actinomycetes</taxon>
        <taxon>Kitasatosporales</taxon>
        <taxon>Streptomycetaceae</taxon>
        <taxon>Streptomyces</taxon>
    </lineage>
</organism>
<reference evidence="3" key="1">
    <citation type="submission" date="2020-09" db="EMBL/GenBank/DDBJ databases">
        <title>Streptomyces grisecoloratus sp. nov., isolated from cotton soil.</title>
        <authorList>
            <person name="Xing L."/>
        </authorList>
    </citation>
    <scope>NUCLEOTIDE SEQUENCE</scope>
    <source>
        <strain evidence="3">TRM S81-3</strain>
    </source>
</reference>
<dbReference type="Pfam" id="PF01266">
    <property type="entry name" value="DAO"/>
    <property type="match status" value="1"/>
</dbReference>
<evidence type="ECO:0000256" key="1">
    <source>
        <dbReference type="SAM" id="MobiDB-lite"/>
    </source>
</evidence>
<keyword evidence="4" id="KW-1185">Reference proteome</keyword>
<proteinExistence type="predicted"/>
<evidence type="ECO:0000313" key="4">
    <source>
        <dbReference type="Proteomes" id="UP000621210"/>
    </source>
</evidence>
<dbReference type="Proteomes" id="UP000621210">
    <property type="component" value="Unassembled WGS sequence"/>
</dbReference>
<dbReference type="InterPro" id="IPR036188">
    <property type="entry name" value="FAD/NAD-bd_sf"/>
</dbReference>
<feature type="domain" description="FAD dependent oxidoreductase" evidence="2">
    <location>
        <begin position="41"/>
        <end position="131"/>
    </location>
</feature>
<accession>A0A926QPN9</accession>
<dbReference type="InterPro" id="IPR006076">
    <property type="entry name" value="FAD-dep_OxRdtase"/>
</dbReference>
<feature type="region of interest" description="Disordered" evidence="1">
    <location>
        <begin position="134"/>
        <end position="241"/>
    </location>
</feature>
<reference evidence="3" key="2">
    <citation type="submission" date="2020-09" db="EMBL/GenBank/DDBJ databases">
        <authorList>
            <person name="Luo X."/>
        </authorList>
    </citation>
    <scope>NUCLEOTIDE SEQUENCE</scope>
    <source>
        <strain evidence="3">TRM S81-3</strain>
    </source>
</reference>
<dbReference type="Gene3D" id="3.30.9.10">
    <property type="entry name" value="D-Amino Acid Oxidase, subunit A, domain 2"/>
    <property type="match status" value="1"/>
</dbReference>
<feature type="compositionally biased region" description="Basic and acidic residues" evidence="1">
    <location>
        <begin position="30"/>
        <end position="45"/>
    </location>
</feature>
<feature type="compositionally biased region" description="Basic and acidic residues" evidence="1">
    <location>
        <begin position="214"/>
        <end position="241"/>
    </location>
</feature>
<evidence type="ECO:0000313" key="3">
    <source>
        <dbReference type="EMBL" id="MBD0418946.1"/>
    </source>
</evidence>
<dbReference type="EMBL" id="JACVQF010000168">
    <property type="protein sequence ID" value="MBD0418946.1"/>
    <property type="molecule type" value="Genomic_DNA"/>
</dbReference>